<dbReference type="EMBL" id="OX395128">
    <property type="protein sequence ID" value="CAI5769992.1"/>
    <property type="molecule type" value="Genomic_DNA"/>
</dbReference>
<dbReference type="InterPro" id="IPR027417">
    <property type="entry name" value="P-loop_NTPase"/>
</dbReference>
<evidence type="ECO:0000256" key="1">
    <source>
        <dbReference type="ARBA" id="ARBA00004496"/>
    </source>
</evidence>
<dbReference type="Pfam" id="PF00685">
    <property type="entry name" value="Sulfotransfer_1"/>
    <property type="match status" value="1"/>
</dbReference>
<evidence type="ECO:0000256" key="2">
    <source>
        <dbReference type="ARBA" id="ARBA00005771"/>
    </source>
</evidence>
<dbReference type="Gene3D" id="3.40.50.300">
    <property type="entry name" value="P-loop containing nucleotide triphosphate hydrolases"/>
    <property type="match status" value="1"/>
</dbReference>
<accession>A0AA35K376</accession>
<comment type="similarity">
    <text evidence="2 5">Belongs to the sulfotransferase 1 family.</text>
</comment>
<dbReference type="FunFam" id="3.40.50.300:FF:000433">
    <property type="entry name" value="Estrogen sulfotransferase"/>
    <property type="match status" value="1"/>
</dbReference>
<gene>
    <name evidence="7" type="ORF">PODLI_1B009838</name>
</gene>
<name>A0AA35K376_9SAUR</name>
<evidence type="ECO:0000256" key="3">
    <source>
        <dbReference type="ARBA" id="ARBA00022490"/>
    </source>
</evidence>
<organism evidence="7 8">
    <name type="scientific">Podarcis lilfordi</name>
    <name type="common">Lilford's wall lizard</name>
    <dbReference type="NCBI Taxonomy" id="74358"/>
    <lineage>
        <taxon>Eukaryota</taxon>
        <taxon>Metazoa</taxon>
        <taxon>Chordata</taxon>
        <taxon>Craniata</taxon>
        <taxon>Vertebrata</taxon>
        <taxon>Euteleostomi</taxon>
        <taxon>Lepidosauria</taxon>
        <taxon>Squamata</taxon>
        <taxon>Bifurcata</taxon>
        <taxon>Unidentata</taxon>
        <taxon>Episquamata</taxon>
        <taxon>Laterata</taxon>
        <taxon>Lacertibaenia</taxon>
        <taxon>Lacertidae</taxon>
        <taxon>Podarcis</taxon>
    </lineage>
</organism>
<evidence type="ECO:0000313" key="7">
    <source>
        <dbReference type="EMBL" id="CAI5769992.1"/>
    </source>
</evidence>
<keyword evidence="4 5" id="KW-0808">Transferase</keyword>
<protein>
    <recommendedName>
        <fullName evidence="5">Sulfotransferase</fullName>
        <ecNumber evidence="5">2.8.2.-</ecNumber>
    </recommendedName>
</protein>
<reference evidence="7" key="1">
    <citation type="submission" date="2022-12" db="EMBL/GenBank/DDBJ databases">
        <authorList>
            <person name="Alioto T."/>
            <person name="Alioto T."/>
            <person name="Gomez Garrido J."/>
        </authorList>
    </citation>
    <scope>NUCLEOTIDE SEQUENCE</scope>
</reference>
<dbReference type="GO" id="GO:0008146">
    <property type="term" value="F:sulfotransferase activity"/>
    <property type="evidence" value="ECO:0007669"/>
    <property type="project" value="InterPro"/>
</dbReference>
<comment type="subcellular location">
    <subcellularLocation>
        <location evidence="1">Cytoplasm</location>
    </subcellularLocation>
</comment>
<dbReference type="InterPro" id="IPR000863">
    <property type="entry name" value="Sulfotransferase_dom"/>
</dbReference>
<keyword evidence="3" id="KW-0963">Cytoplasm</keyword>
<dbReference type="EC" id="2.8.2.-" evidence="5"/>
<evidence type="ECO:0000259" key="6">
    <source>
        <dbReference type="Pfam" id="PF00685"/>
    </source>
</evidence>
<keyword evidence="8" id="KW-1185">Reference proteome</keyword>
<dbReference type="GO" id="GO:0005737">
    <property type="term" value="C:cytoplasm"/>
    <property type="evidence" value="ECO:0007669"/>
    <property type="project" value="UniProtKB-SubCell"/>
</dbReference>
<proteinExistence type="inferred from homology"/>
<dbReference type="PANTHER" id="PTHR11783">
    <property type="entry name" value="SULFOTRANSFERASE SULT"/>
    <property type="match status" value="1"/>
</dbReference>
<dbReference type="AlphaFoldDB" id="A0AA35K376"/>
<evidence type="ECO:0000256" key="5">
    <source>
        <dbReference type="RuleBase" id="RU361155"/>
    </source>
</evidence>
<sequence>MQPAEKYAVKYKGFYFQPDCCSPEHIDSLEDFEIRDSDVFLATYPKSGTVWTQNILSLILHKGHRDGTEHIDLLDRAPWLEANVRNMDYVNRPSPRLFTTHLPYYLVPKGLRNGRGKVVYVARNPKDVLVSYYHFTKAARTLEKVDDFGIFMERFLSGKVIASLWLDHVEGWYTHRDDFNILFLTYEEMKKDLRSCVLKICDFLGKRLTEKEVDAVVDQATFNKMKADPRANYDFLPPEFMDYSKGHYLRKGTVGDWKNTMTVAQNERFDSVFKERMEKLPIKFCWDIHEES</sequence>
<dbReference type="SUPFAM" id="SSF52540">
    <property type="entry name" value="P-loop containing nucleoside triphosphate hydrolases"/>
    <property type="match status" value="1"/>
</dbReference>
<dbReference type="Proteomes" id="UP001178461">
    <property type="component" value="Chromosome 3"/>
</dbReference>
<evidence type="ECO:0000256" key="4">
    <source>
        <dbReference type="ARBA" id="ARBA00022679"/>
    </source>
</evidence>
<feature type="domain" description="Sulfotransferase" evidence="6">
    <location>
        <begin position="36"/>
        <end position="280"/>
    </location>
</feature>
<evidence type="ECO:0000313" key="8">
    <source>
        <dbReference type="Proteomes" id="UP001178461"/>
    </source>
</evidence>